<dbReference type="PANTHER" id="PTHR15151">
    <property type="entry name" value="PROTEIN EIGER"/>
    <property type="match status" value="1"/>
</dbReference>
<dbReference type="GO" id="GO:0005164">
    <property type="term" value="F:tumor necrosis factor receptor binding"/>
    <property type="evidence" value="ECO:0007669"/>
    <property type="project" value="InterPro"/>
</dbReference>
<dbReference type="PANTHER" id="PTHR15151:SF24">
    <property type="entry name" value="A PROLIFERATION-INDUCING LIGAND-LIKE PROTEIN-RELATED"/>
    <property type="match status" value="1"/>
</dbReference>
<dbReference type="AlphaFoldDB" id="A0A0U2URY8"/>
<keyword evidence="4" id="KW-0964">Secreted</keyword>
<evidence type="ECO:0000256" key="9">
    <source>
        <dbReference type="SAM" id="Phobius"/>
    </source>
</evidence>
<feature type="compositionally biased region" description="Basic residues" evidence="8">
    <location>
        <begin position="125"/>
        <end position="139"/>
    </location>
</feature>
<dbReference type="Gene3D" id="2.60.120.40">
    <property type="match status" value="1"/>
</dbReference>
<accession>A0A0U2URY8</accession>
<comment type="similarity">
    <text evidence="2">Belongs to the tumor necrosis factor family.</text>
</comment>
<keyword evidence="3" id="KW-0202">Cytokine</keyword>
<evidence type="ECO:0000256" key="6">
    <source>
        <dbReference type="ARBA" id="ARBA00023180"/>
    </source>
</evidence>
<sequence>MKAATKTQTRTLWLIGGAVIALVILLPLLAVVLIAHVRINRLELTLLTTTENLQTLERRVMELEDRLRYSNSEDSGDSENNDDTEQFMVGDILKDGVDAGRKLYEMLSDRVDTQSRESSGESLSRMKRKGKKKDKCKKNKKCGPTAAHIIGDGKYGRATVNVGRDGVLDLWRYADWMRDDPNKEKFLLSVDGTITVIEGGLYYVYSQVTYKDANNPFVGHSVYVGQGRKQSSIASCKYYHSEYAFHSCFTGGIAFIQPGEKIHVSMLTDGEEVYSIAGESDTTFIGFLKLDS</sequence>
<feature type="region of interest" description="Disordered" evidence="8">
    <location>
        <begin position="114"/>
        <end position="139"/>
    </location>
</feature>
<evidence type="ECO:0000256" key="5">
    <source>
        <dbReference type="ARBA" id="ARBA00023157"/>
    </source>
</evidence>
<evidence type="ECO:0000256" key="2">
    <source>
        <dbReference type="ARBA" id="ARBA00008670"/>
    </source>
</evidence>
<dbReference type="GO" id="GO:0005615">
    <property type="term" value="C:extracellular space"/>
    <property type="evidence" value="ECO:0007669"/>
    <property type="project" value="UniProtKB-KW"/>
</dbReference>
<feature type="coiled-coil region" evidence="7">
    <location>
        <begin position="39"/>
        <end position="73"/>
    </location>
</feature>
<feature type="transmembrane region" description="Helical" evidence="9">
    <location>
        <begin position="12"/>
        <end position="35"/>
    </location>
</feature>
<evidence type="ECO:0000313" key="11">
    <source>
        <dbReference type="EMBL" id="ALR88566.1"/>
    </source>
</evidence>
<keyword evidence="9" id="KW-1133">Transmembrane helix</keyword>
<dbReference type="GO" id="GO:0005125">
    <property type="term" value="F:cytokine activity"/>
    <property type="evidence" value="ECO:0007669"/>
    <property type="project" value="UniProtKB-KW"/>
</dbReference>
<dbReference type="Pfam" id="PF00229">
    <property type="entry name" value="TNF"/>
    <property type="match status" value="1"/>
</dbReference>
<dbReference type="SUPFAM" id="SSF49842">
    <property type="entry name" value="TNF-like"/>
    <property type="match status" value="1"/>
</dbReference>
<proteinExistence type="evidence at transcript level"/>
<dbReference type="GO" id="GO:0016020">
    <property type="term" value="C:membrane"/>
    <property type="evidence" value="ECO:0007669"/>
    <property type="project" value="InterPro"/>
</dbReference>
<keyword evidence="5" id="KW-1015">Disulfide bond</keyword>
<dbReference type="GO" id="GO:0006955">
    <property type="term" value="P:immune response"/>
    <property type="evidence" value="ECO:0007669"/>
    <property type="project" value="InterPro"/>
</dbReference>
<evidence type="ECO:0000256" key="8">
    <source>
        <dbReference type="SAM" id="MobiDB-lite"/>
    </source>
</evidence>
<keyword evidence="9" id="KW-0472">Membrane</keyword>
<protein>
    <submittedName>
        <fullName evidence="11">Tumor necrosis factor superfamily ectodysplasin a-like 195</fullName>
    </submittedName>
</protein>
<dbReference type="InterPro" id="IPR051748">
    <property type="entry name" value="TNF_Ligand_Superfamily"/>
</dbReference>
<dbReference type="EMBL" id="KU175621">
    <property type="protein sequence ID" value="ALR88566.1"/>
    <property type="molecule type" value="mRNA"/>
</dbReference>
<keyword evidence="9" id="KW-0812">Transmembrane</keyword>
<dbReference type="PROSITE" id="PS50049">
    <property type="entry name" value="THD_2"/>
    <property type="match status" value="1"/>
</dbReference>
<dbReference type="InterPro" id="IPR008983">
    <property type="entry name" value="Tumour_necrosis_fac-like_dom"/>
</dbReference>
<evidence type="ECO:0000256" key="3">
    <source>
        <dbReference type="ARBA" id="ARBA00022514"/>
    </source>
</evidence>
<comment type="subcellular location">
    <subcellularLocation>
        <location evidence="1">Secreted</location>
    </subcellularLocation>
</comment>
<reference evidence="11" key="1">
    <citation type="journal article" date="2015" name="Nature">
        <title>Hemichordate genomes and deuterostome origins.</title>
        <authorList>
            <person name="Simakov O."/>
            <person name="Kawashima T."/>
            <person name="Marletaz F."/>
            <person name="Jenkins J."/>
            <person name="Koyanagi R."/>
            <person name="Mitros T."/>
            <person name="Hisata K."/>
            <person name="Bredeson J."/>
            <person name="Shoguchi E."/>
            <person name="Gyoja F."/>
            <person name="Yue J.X."/>
            <person name="Chen Y.C."/>
            <person name="Freeman R.M.Jr."/>
            <person name="Sasaki A."/>
            <person name="Hikosaka-Katayama T."/>
            <person name="Sato A."/>
            <person name="Fujie M."/>
            <person name="Baughman K.W."/>
            <person name="Levine J."/>
            <person name="Gonzalez P."/>
            <person name="Cameron C."/>
            <person name="Fritzenwanker J.H."/>
            <person name="Pani A.M."/>
            <person name="Goto H."/>
            <person name="Kanda M."/>
            <person name="Arakaki N."/>
            <person name="Yamasaki S."/>
            <person name="Qu J."/>
            <person name="Cree A."/>
            <person name="Ding Y."/>
            <person name="Dinh H.H."/>
            <person name="Dugan S."/>
            <person name="Holder M."/>
            <person name="Jhangiani S.N."/>
            <person name="Kovar C.L."/>
            <person name="Lee S.L."/>
            <person name="Lewis L.R."/>
            <person name="Morton D."/>
            <person name="Nazareth L.V."/>
            <person name="Okwuonu G."/>
            <person name="Santibanez J."/>
            <person name="Chen R."/>
            <person name="Richards S."/>
            <person name="Muzny D.M."/>
            <person name="Gillis A."/>
            <person name="Peshkin L."/>
            <person name="Wu M."/>
            <person name="Humphreys T."/>
            <person name="Su Y.H."/>
            <person name="Putnam N.H."/>
            <person name="Schmutz J."/>
            <person name="Fujiyama A."/>
            <person name="Yu J.K."/>
            <person name="Tagawa K."/>
            <person name="Worley K.C."/>
            <person name="Gibbs R.A."/>
            <person name="Kirschner M.W."/>
            <person name="Lowe C.J."/>
            <person name="Satoh N."/>
            <person name="Rokhsar D.S."/>
            <person name="Gerhart J."/>
        </authorList>
    </citation>
    <scope>NUCLEOTIDE SEQUENCE</scope>
</reference>
<feature type="domain" description="THD" evidence="10">
    <location>
        <begin position="145"/>
        <end position="290"/>
    </location>
</feature>
<evidence type="ECO:0000256" key="7">
    <source>
        <dbReference type="SAM" id="Coils"/>
    </source>
</evidence>
<keyword evidence="7" id="KW-0175">Coiled coil</keyword>
<evidence type="ECO:0000256" key="4">
    <source>
        <dbReference type="ARBA" id="ARBA00022525"/>
    </source>
</evidence>
<organism evidence="11">
    <name type="scientific">Saccoglossus kowalevskii</name>
    <name type="common">Acorn worm</name>
    <dbReference type="NCBI Taxonomy" id="10224"/>
    <lineage>
        <taxon>Eukaryota</taxon>
        <taxon>Metazoa</taxon>
        <taxon>Hemichordata</taxon>
        <taxon>Enteropneusta</taxon>
        <taxon>Harrimaniidae</taxon>
        <taxon>Saccoglossus</taxon>
    </lineage>
</organism>
<evidence type="ECO:0000256" key="1">
    <source>
        <dbReference type="ARBA" id="ARBA00004613"/>
    </source>
</evidence>
<dbReference type="InterPro" id="IPR006052">
    <property type="entry name" value="TNF_dom"/>
</dbReference>
<evidence type="ECO:0000259" key="10">
    <source>
        <dbReference type="PROSITE" id="PS50049"/>
    </source>
</evidence>
<keyword evidence="6" id="KW-0325">Glycoprotein</keyword>
<name>A0A0U2URY8_SACKO</name>